<keyword evidence="4" id="KW-1003">Cell membrane</keyword>
<accession>A0A285PBM1</accession>
<dbReference type="InterPro" id="IPR003594">
    <property type="entry name" value="HATPase_dom"/>
</dbReference>
<dbReference type="SUPFAM" id="SSF158472">
    <property type="entry name" value="HAMP domain-like"/>
    <property type="match status" value="1"/>
</dbReference>
<dbReference type="EMBL" id="OBEL01000002">
    <property type="protein sequence ID" value="SNZ19132.1"/>
    <property type="molecule type" value="Genomic_DNA"/>
</dbReference>
<evidence type="ECO:0000256" key="10">
    <source>
        <dbReference type="ARBA" id="ARBA00023012"/>
    </source>
</evidence>
<evidence type="ECO:0000256" key="9">
    <source>
        <dbReference type="ARBA" id="ARBA00022989"/>
    </source>
</evidence>
<dbReference type="Proteomes" id="UP000219439">
    <property type="component" value="Unassembled WGS sequence"/>
</dbReference>
<dbReference type="InterPro" id="IPR050351">
    <property type="entry name" value="BphY/WalK/GraS-like"/>
</dbReference>
<keyword evidence="9 12" id="KW-1133">Transmembrane helix</keyword>
<dbReference type="Pfam" id="PF00512">
    <property type="entry name" value="HisKA"/>
    <property type="match status" value="1"/>
</dbReference>
<dbReference type="PANTHER" id="PTHR45453">
    <property type="entry name" value="PHOSPHATE REGULON SENSOR PROTEIN PHOR"/>
    <property type="match status" value="1"/>
</dbReference>
<dbReference type="RefSeq" id="WP_097153502.1">
    <property type="nucleotide sequence ID" value="NZ_OBEL01000002.1"/>
</dbReference>
<dbReference type="OrthoDB" id="9806130at2"/>
<dbReference type="Gene3D" id="1.10.287.130">
    <property type="match status" value="1"/>
</dbReference>
<name>A0A285PBM1_9HYPH</name>
<dbReference type="SUPFAM" id="SSF47384">
    <property type="entry name" value="Homodimeric domain of signal transducing histidine kinase"/>
    <property type="match status" value="1"/>
</dbReference>
<evidence type="ECO:0000313" key="15">
    <source>
        <dbReference type="EMBL" id="SNZ19132.1"/>
    </source>
</evidence>
<dbReference type="AlphaFoldDB" id="A0A285PBM1"/>
<dbReference type="InterPro" id="IPR003660">
    <property type="entry name" value="HAMP_dom"/>
</dbReference>
<dbReference type="GO" id="GO:0005886">
    <property type="term" value="C:plasma membrane"/>
    <property type="evidence" value="ECO:0007669"/>
    <property type="project" value="UniProtKB-SubCell"/>
</dbReference>
<keyword evidence="8" id="KW-0418">Kinase</keyword>
<dbReference type="InterPro" id="IPR004358">
    <property type="entry name" value="Sig_transdc_His_kin-like_C"/>
</dbReference>
<protein>
    <recommendedName>
        <fullName evidence="3">histidine kinase</fullName>
        <ecNumber evidence="3">2.7.13.3</ecNumber>
    </recommendedName>
</protein>
<evidence type="ECO:0000256" key="5">
    <source>
        <dbReference type="ARBA" id="ARBA00022553"/>
    </source>
</evidence>
<reference evidence="15 16" key="1">
    <citation type="submission" date="2017-09" db="EMBL/GenBank/DDBJ databases">
        <authorList>
            <person name="Ehlers B."/>
            <person name="Leendertz F.H."/>
        </authorList>
    </citation>
    <scope>NUCLEOTIDE SEQUENCE [LARGE SCALE GENOMIC DNA]</scope>
    <source>
        <strain evidence="15 16">DSM 18289</strain>
    </source>
</reference>
<feature type="domain" description="Histidine kinase" evidence="13">
    <location>
        <begin position="420"/>
        <end position="635"/>
    </location>
</feature>
<evidence type="ECO:0000256" key="3">
    <source>
        <dbReference type="ARBA" id="ARBA00012438"/>
    </source>
</evidence>
<dbReference type="InterPro" id="IPR036097">
    <property type="entry name" value="HisK_dim/P_sf"/>
</dbReference>
<dbReference type="SMART" id="SM00387">
    <property type="entry name" value="HATPase_c"/>
    <property type="match status" value="1"/>
</dbReference>
<dbReference type="PANTHER" id="PTHR45453:SF1">
    <property type="entry name" value="PHOSPHATE REGULON SENSOR PROTEIN PHOR"/>
    <property type="match status" value="1"/>
</dbReference>
<evidence type="ECO:0000256" key="2">
    <source>
        <dbReference type="ARBA" id="ARBA00004651"/>
    </source>
</evidence>
<evidence type="ECO:0000259" key="13">
    <source>
        <dbReference type="PROSITE" id="PS50109"/>
    </source>
</evidence>
<dbReference type="PROSITE" id="PS50885">
    <property type="entry name" value="HAMP"/>
    <property type="match status" value="1"/>
</dbReference>
<gene>
    <name evidence="15" type="ORF">SAMN06265368_2212</name>
</gene>
<dbReference type="GO" id="GO:0004721">
    <property type="term" value="F:phosphoprotein phosphatase activity"/>
    <property type="evidence" value="ECO:0007669"/>
    <property type="project" value="TreeGrafter"/>
</dbReference>
<dbReference type="InterPro" id="IPR033480">
    <property type="entry name" value="sCache_2"/>
</dbReference>
<dbReference type="SMART" id="SM00388">
    <property type="entry name" value="HisKA"/>
    <property type="match status" value="1"/>
</dbReference>
<keyword evidence="10" id="KW-0902">Two-component regulatory system</keyword>
<keyword evidence="7 12" id="KW-0812">Transmembrane</keyword>
<feature type="transmembrane region" description="Helical" evidence="12">
    <location>
        <begin position="191"/>
        <end position="210"/>
    </location>
</feature>
<dbReference type="CDD" id="cd00082">
    <property type="entry name" value="HisKA"/>
    <property type="match status" value="1"/>
</dbReference>
<evidence type="ECO:0000313" key="16">
    <source>
        <dbReference type="Proteomes" id="UP000219439"/>
    </source>
</evidence>
<feature type="domain" description="HAMP" evidence="14">
    <location>
        <begin position="211"/>
        <end position="264"/>
    </location>
</feature>
<dbReference type="GO" id="GO:0016036">
    <property type="term" value="P:cellular response to phosphate starvation"/>
    <property type="evidence" value="ECO:0007669"/>
    <property type="project" value="TreeGrafter"/>
</dbReference>
<evidence type="ECO:0000256" key="7">
    <source>
        <dbReference type="ARBA" id="ARBA00022692"/>
    </source>
</evidence>
<dbReference type="InterPro" id="IPR005467">
    <property type="entry name" value="His_kinase_dom"/>
</dbReference>
<organism evidence="15 16">
    <name type="scientific">Cohaesibacter gelatinilyticus</name>
    <dbReference type="NCBI Taxonomy" id="372072"/>
    <lineage>
        <taxon>Bacteria</taxon>
        <taxon>Pseudomonadati</taxon>
        <taxon>Pseudomonadota</taxon>
        <taxon>Alphaproteobacteria</taxon>
        <taxon>Hyphomicrobiales</taxon>
        <taxon>Cohaesibacteraceae</taxon>
    </lineage>
</organism>
<dbReference type="Gene3D" id="3.30.450.20">
    <property type="entry name" value="PAS domain"/>
    <property type="match status" value="1"/>
</dbReference>
<dbReference type="Pfam" id="PF17200">
    <property type="entry name" value="sCache_2"/>
    <property type="match status" value="1"/>
</dbReference>
<proteinExistence type="predicted"/>
<comment type="subcellular location">
    <subcellularLocation>
        <location evidence="2">Cell membrane</location>
        <topology evidence="2">Multi-pass membrane protein</topology>
    </subcellularLocation>
</comment>
<dbReference type="Pfam" id="PF02518">
    <property type="entry name" value="HATPase_c"/>
    <property type="match status" value="1"/>
</dbReference>
<dbReference type="Gene3D" id="3.30.565.10">
    <property type="entry name" value="Histidine kinase-like ATPase, C-terminal domain"/>
    <property type="match status" value="1"/>
</dbReference>
<keyword evidence="11 12" id="KW-0472">Membrane</keyword>
<dbReference type="CDD" id="cd06225">
    <property type="entry name" value="HAMP"/>
    <property type="match status" value="1"/>
</dbReference>
<dbReference type="Gene3D" id="1.10.8.500">
    <property type="entry name" value="HAMP domain in histidine kinase"/>
    <property type="match status" value="1"/>
</dbReference>
<evidence type="ECO:0000259" key="14">
    <source>
        <dbReference type="PROSITE" id="PS50885"/>
    </source>
</evidence>
<dbReference type="GO" id="GO:0000155">
    <property type="term" value="F:phosphorelay sensor kinase activity"/>
    <property type="evidence" value="ECO:0007669"/>
    <property type="project" value="InterPro"/>
</dbReference>
<dbReference type="InterPro" id="IPR036890">
    <property type="entry name" value="HATPase_C_sf"/>
</dbReference>
<keyword evidence="16" id="KW-1185">Reference proteome</keyword>
<dbReference type="EC" id="2.7.13.3" evidence="3"/>
<evidence type="ECO:0000256" key="1">
    <source>
        <dbReference type="ARBA" id="ARBA00000085"/>
    </source>
</evidence>
<dbReference type="InterPro" id="IPR003661">
    <property type="entry name" value="HisK_dim/P_dom"/>
</dbReference>
<dbReference type="SMART" id="SM01049">
    <property type="entry name" value="Cache_2"/>
    <property type="match status" value="1"/>
</dbReference>
<keyword evidence="5" id="KW-0597">Phosphoprotein</keyword>
<sequence length="651" mass="73177">MLLSRLTLFWKISIPAFILFFFMMALTALNLNELWHTMQEERVTGLKHIIQSAKTAVTVVQKQEKAGLFSRQEAQIRAKAALEQIRYDDGVGYVFVFHKDGTNLVHPNKALQGTNLLNVKDSRGNYITRDLITLSEQGGGRYTYLWEKPNGGTPIEKISWVEAIPEWQWVLGTGIYTDDLKAAFHVHAAKTIGLTIFAFAFAGFVSYLVIQSISKPMGELIRNMGQLAAGESNIAVEGLRRQDEVGRMARAIRIFIANENHRKTLEGQLQQTMNEVRFNRDLLINAVDVINDGIIIFDESDRLILANRLMLELYPSLSEHLEKKSTITELGIEELPSPGLTGKDEFEPSPSYSCEKELHNDKWYRIEKSRTLDGGSIAVFSNITEYKKQNVKLQGQTSELVKLLQKEMALAETQREFVTMASHEFKTPLTIINGNIRRIEKRVEDITPDRLLERTANIQNAVQRMQFLIERFMSFSSDEIEGVKIQAKSINLQHCLKQLCEGYCEAEEDAVIHCNVDNLPEEFLADEVLLNQCLSNIILNAVKYSAPRSPVRVEGQVDDKYVTITVQDQGVGIAEDELPSIFKKYFRASSGLSRAGTGIGLHFAKMVLDEHGGNIKVESTLGKGSCFNILLPASLIGAQDENTSNLTKQAS</sequence>
<dbReference type="PRINTS" id="PR00344">
    <property type="entry name" value="BCTRLSENSOR"/>
</dbReference>
<evidence type="ECO:0000256" key="4">
    <source>
        <dbReference type="ARBA" id="ARBA00022475"/>
    </source>
</evidence>
<evidence type="ECO:0000256" key="8">
    <source>
        <dbReference type="ARBA" id="ARBA00022777"/>
    </source>
</evidence>
<evidence type="ECO:0000256" key="12">
    <source>
        <dbReference type="SAM" id="Phobius"/>
    </source>
</evidence>
<evidence type="ECO:0000256" key="11">
    <source>
        <dbReference type="ARBA" id="ARBA00023136"/>
    </source>
</evidence>
<feature type="transmembrane region" description="Helical" evidence="12">
    <location>
        <begin position="12"/>
        <end position="32"/>
    </location>
</feature>
<keyword evidence="6" id="KW-0808">Transferase</keyword>
<dbReference type="SUPFAM" id="SSF55874">
    <property type="entry name" value="ATPase domain of HSP90 chaperone/DNA topoisomerase II/histidine kinase"/>
    <property type="match status" value="1"/>
</dbReference>
<dbReference type="PROSITE" id="PS50109">
    <property type="entry name" value="HIS_KIN"/>
    <property type="match status" value="1"/>
</dbReference>
<dbReference type="Pfam" id="PF00672">
    <property type="entry name" value="HAMP"/>
    <property type="match status" value="1"/>
</dbReference>
<comment type="catalytic activity">
    <reaction evidence="1">
        <text>ATP + protein L-histidine = ADP + protein N-phospho-L-histidine.</text>
        <dbReference type="EC" id="2.7.13.3"/>
    </reaction>
</comment>
<evidence type="ECO:0000256" key="6">
    <source>
        <dbReference type="ARBA" id="ARBA00022679"/>
    </source>
</evidence>